<evidence type="ECO:0000256" key="3">
    <source>
        <dbReference type="ARBA" id="ARBA00008981"/>
    </source>
</evidence>
<dbReference type="Gene3D" id="3.90.1150.10">
    <property type="entry name" value="Aspartate Aminotransferase, domain 1"/>
    <property type="match status" value="1"/>
</dbReference>
<keyword evidence="9" id="KW-1185">Reference proteome</keyword>
<comment type="cofactor">
    <cofactor evidence="1 7">
        <name>pyridoxal 5'-phosphate</name>
        <dbReference type="ChEBI" id="CHEBI:597326"/>
    </cofactor>
</comment>
<sequence length="424" mass="45791">MLTTKNSNQLYNRSLNHLVGGVNSPVRAFKSVGGNPLFISHAKGANIYDVDGNEYIDYVLSYGPMIIGHVHPHVQEKVVKTLEKGYSFGATAELEIELAEKVCGAFDGMDKVRFVNSGTEAVMSAIRLARAYTKKNKIVKFAGCYHGHHDALLVAAGSGLATLSMPGSGGVTEGSVQNTLIANYNDISSVEQLIADHDDIAAIFLEPIAGNMGVVIPTDEFIQGLNRIGKEHGVLIVVDEVMTGFRSMFGGAQKLLGLKADITCLGKVVGGGFPVGAYGAREEIMNCVAPLGDMYQAGTLSGNPVAMAGGLATLEVLEKESPYDFFNTYAQNMQEGMLSLANEKGIPLQVNRFGSMINPFFTGQEVKNYEDAKGCDTNKFADFFWKFLEGGLYIPPSQFEAWFLNTQLNDTHLNRTLEAFGKAI</sequence>
<evidence type="ECO:0000256" key="4">
    <source>
        <dbReference type="ARBA" id="ARBA00022898"/>
    </source>
</evidence>
<keyword evidence="6 7" id="KW-0627">Porphyrin biosynthesis</keyword>
<dbReference type="RefSeq" id="WP_258542319.1">
    <property type="nucleotide sequence ID" value="NZ_OU015584.1"/>
</dbReference>
<keyword evidence="5 7" id="KW-0413">Isomerase</keyword>
<dbReference type="AlphaFoldDB" id="A0A916JN20"/>
<dbReference type="PANTHER" id="PTHR43713:SF3">
    <property type="entry name" value="GLUTAMATE-1-SEMIALDEHYDE 2,1-AMINOMUTASE 1, CHLOROPLASTIC-RELATED"/>
    <property type="match status" value="1"/>
</dbReference>
<dbReference type="PROSITE" id="PS00600">
    <property type="entry name" value="AA_TRANSFER_CLASS_3"/>
    <property type="match status" value="1"/>
</dbReference>
<dbReference type="InterPro" id="IPR005814">
    <property type="entry name" value="Aminotrans_3"/>
</dbReference>
<organism evidence="8 9">
    <name type="scientific">Parvicella tangerina</name>
    <dbReference type="NCBI Taxonomy" id="2829795"/>
    <lineage>
        <taxon>Bacteria</taxon>
        <taxon>Pseudomonadati</taxon>
        <taxon>Bacteroidota</taxon>
        <taxon>Flavobacteriia</taxon>
        <taxon>Flavobacteriales</taxon>
        <taxon>Parvicellaceae</taxon>
        <taxon>Parvicella</taxon>
    </lineage>
</organism>
<keyword evidence="4 7" id="KW-0663">Pyridoxal phosphate</keyword>
<accession>A0A916JN20</accession>
<evidence type="ECO:0000256" key="6">
    <source>
        <dbReference type="ARBA" id="ARBA00023244"/>
    </source>
</evidence>
<evidence type="ECO:0000256" key="2">
    <source>
        <dbReference type="ARBA" id="ARBA00004819"/>
    </source>
</evidence>
<dbReference type="InterPro" id="IPR015422">
    <property type="entry name" value="PyrdxlP-dep_Trfase_small"/>
</dbReference>
<dbReference type="NCBIfam" id="NF000818">
    <property type="entry name" value="PRK00062.1"/>
    <property type="match status" value="1"/>
</dbReference>
<gene>
    <name evidence="7 8" type="primary">hemL</name>
    <name evidence="8" type="ORF">CRYO30217_02107</name>
</gene>
<dbReference type="GO" id="GO:0042286">
    <property type="term" value="F:glutamate-1-semialdehyde 2,1-aminomutase activity"/>
    <property type="evidence" value="ECO:0007669"/>
    <property type="project" value="UniProtKB-UniRule"/>
</dbReference>
<dbReference type="GO" id="GO:0005737">
    <property type="term" value="C:cytoplasm"/>
    <property type="evidence" value="ECO:0007669"/>
    <property type="project" value="UniProtKB-SubCell"/>
</dbReference>
<comment type="catalytic activity">
    <reaction evidence="7">
        <text>(S)-4-amino-5-oxopentanoate = 5-aminolevulinate</text>
        <dbReference type="Rhea" id="RHEA:14265"/>
        <dbReference type="ChEBI" id="CHEBI:57501"/>
        <dbReference type="ChEBI" id="CHEBI:356416"/>
        <dbReference type="EC" id="5.4.3.8"/>
    </reaction>
</comment>
<dbReference type="SUPFAM" id="SSF53383">
    <property type="entry name" value="PLP-dependent transferases"/>
    <property type="match status" value="1"/>
</dbReference>
<dbReference type="FunFam" id="3.40.640.10:FF:000021">
    <property type="entry name" value="Glutamate-1-semialdehyde 2,1-aminomutase"/>
    <property type="match status" value="1"/>
</dbReference>
<evidence type="ECO:0000256" key="5">
    <source>
        <dbReference type="ARBA" id="ARBA00023235"/>
    </source>
</evidence>
<dbReference type="CDD" id="cd00610">
    <property type="entry name" value="OAT_like"/>
    <property type="match status" value="1"/>
</dbReference>
<evidence type="ECO:0000256" key="7">
    <source>
        <dbReference type="HAMAP-Rule" id="MF_00375"/>
    </source>
</evidence>
<dbReference type="GO" id="GO:0006782">
    <property type="term" value="P:protoporphyrinogen IX biosynthetic process"/>
    <property type="evidence" value="ECO:0007669"/>
    <property type="project" value="UniProtKB-UniRule"/>
</dbReference>
<dbReference type="InterPro" id="IPR049704">
    <property type="entry name" value="Aminotrans_3_PPA_site"/>
</dbReference>
<dbReference type="InterPro" id="IPR015424">
    <property type="entry name" value="PyrdxlP-dep_Trfase"/>
</dbReference>
<dbReference type="Pfam" id="PF00202">
    <property type="entry name" value="Aminotran_3"/>
    <property type="match status" value="1"/>
</dbReference>
<name>A0A916JN20_9FLAO</name>
<keyword evidence="7" id="KW-0963">Cytoplasm</keyword>
<dbReference type="PANTHER" id="PTHR43713">
    <property type="entry name" value="GLUTAMATE-1-SEMIALDEHYDE 2,1-AMINOMUTASE"/>
    <property type="match status" value="1"/>
</dbReference>
<feature type="modified residue" description="N6-(pyridoxal phosphate)lysine" evidence="7">
    <location>
        <position position="267"/>
    </location>
</feature>
<dbReference type="InterPro" id="IPR015421">
    <property type="entry name" value="PyrdxlP-dep_Trfase_major"/>
</dbReference>
<dbReference type="GO" id="GO:0008483">
    <property type="term" value="F:transaminase activity"/>
    <property type="evidence" value="ECO:0007669"/>
    <property type="project" value="InterPro"/>
</dbReference>
<comment type="subunit">
    <text evidence="7">Homodimer.</text>
</comment>
<evidence type="ECO:0000313" key="8">
    <source>
        <dbReference type="EMBL" id="CAG5083160.1"/>
    </source>
</evidence>
<dbReference type="HAMAP" id="MF_00375">
    <property type="entry name" value="HemL_aminotrans_3"/>
    <property type="match status" value="1"/>
</dbReference>
<dbReference type="EC" id="5.4.3.8" evidence="7"/>
<dbReference type="EMBL" id="OU015584">
    <property type="protein sequence ID" value="CAG5083160.1"/>
    <property type="molecule type" value="Genomic_DNA"/>
</dbReference>
<comment type="subcellular location">
    <subcellularLocation>
        <location evidence="7">Cytoplasm</location>
    </subcellularLocation>
</comment>
<dbReference type="Gene3D" id="3.40.640.10">
    <property type="entry name" value="Type I PLP-dependent aspartate aminotransferase-like (Major domain)"/>
    <property type="match status" value="1"/>
</dbReference>
<evidence type="ECO:0000313" key="9">
    <source>
        <dbReference type="Proteomes" id="UP000683507"/>
    </source>
</evidence>
<proteinExistence type="inferred from homology"/>
<comment type="similarity">
    <text evidence="3 7">Belongs to the class-III pyridoxal-phosphate-dependent aminotransferase family. HemL subfamily.</text>
</comment>
<dbReference type="GO" id="GO:0030170">
    <property type="term" value="F:pyridoxal phosphate binding"/>
    <property type="evidence" value="ECO:0007669"/>
    <property type="project" value="InterPro"/>
</dbReference>
<dbReference type="Proteomes" id="UP000683507">
    <property type="component" value="Chromosome"/>
</dbReference>
<dbReference type="InterPro" id="IPR004639">
    <property type="entry name" value="4pyrrol_synth_GluAld_NH2Trfase"/>
</dbReference>
<comment type="pathway">
    <text evidence="2">Porphyrin-containing compound metabolism; protoporphyrin-IX biosynthesis; 5-aminolevulinate from L-glutamyl-tRNA(Glu): step 2/2.</text>
</comment>
<reference evidence="8" key="1">
    <citation type="submission" date="2021-04" db="EMBL/GenBank/DDBJ databases">
        <authorList>
            <person name="Rodrigo-Torres L."/>
            <person name="Arahal R. D."/>
            <person name="Lucena T."/>
        </authorList>
    </citation>
    <scope>NUCLEOTIDE SEQUENCE</scope>
    <source>
        <strain evidence="8">AS29M-1</strain>
    </source>
</reference>
<dbReference type="NCBIfam" id="TIGR00713">
    <property type="entry name" value="hemL"/>
    <property type="match status" value="1"/>
</dbReference>
<protein>
    <recommendedName>
        <fullName evidence="7">Glutamate-1-semialdehyde 2,1-aminomutase</fullName>
        <shortName evidence="7">GSA</shortName>
        <ecNumber evidence="7">5.4.3.8</ecNumber>
    </recommendedName>
    <alternativeName>
        <fullName evidence="7">Glutamate-1-semialdehyde aminotransferase</fullName>
        <shortName evidence="7">GSA-AT</shortName>
    </alternativeName>
</protein>
<dbReference type="KEGG" id="ptan:CRYO30217_02107"/>
<evidence type="ECO:0000256" key="1">
    <source>
        <dbReference type="ARBA" id="ARBA00001933"/>
    </source>
</evidence>